<dbReference type="InterPro" id="IPR032675">
    <property type="entry name" value="LRR_dom_sf"/>
</dbReference>
<dbReference type="SUPFAM" id="SSF52047">
    <property type="entry name" value="RNI-like"/>
    <property type="match status" value="1"/>
</dbReference>
<evidence type="ECO:0000313" key="2">
    <source>
        <dbReference type="EMBL" id="KAG5165585.1"/>
    </source>
</evidence>
<dbReference type="Gene3D" id="3.80.10.10">
    <property type="entry name" value="Ribonuclease Inhibitor"/>
    <property type="match status" value="1"/>
</dbReference>
<accession>A0A8H7XTX4</accession>
<organism evidence="2">
    <name type="scientific">Psilocybe cubensis</name>
    <name type="common">Psychedelic mushroom</name>
    <name type="synonym">Stropharia cubensis</name>
    <dbReference type="NCBI Taxonomy" id="181762"/>
    <lineage>
        <taxon>Eukaryota</taxon>
        <taxon>Fungi</taxon>
        <taxon>Dikarya</taxon>
        <taxon>Basidiomycota</taxon>
        <taxon>Agaricomycotina</taxon>
        <taxon>Agaricomycetes</taxon>
        <taxon>Agaricomycetidae</taxon>
        <taxon>Agaricales</taxon>
        <taxon>Agaricineae</taxon>
        <taxon>Strophariaceae</taxon>
        <taxon>Psilocybe</taxon>
    </lineage>
</organism>
<comment type="caution">
    <text evidence="2">The sequence shown here is derived from an EMBL/GenBank/DDBJ whole genome shotgun (WGS) entry which is preliminary data.</text>
</comment>
<feature type="region of interest" description="Disordered" evidence="1">
    <location>
        <begin position="1"/>
        <end position="35"/>
    </location>
</feature>
<protein>
    <recommendedName>
        <fullName evidence="3">F-box domain-containing protein</fullName>
    </recommendedName>
</protein>
<evidence type="ECO:0000256" key="1">
    <source>
        <dbReference type="SAM" id="MobiDB-lite"/>
    </source>
</evidence>
<name>A0A8H7XTX4_PSICU</name>
<evidence type="ECO:0008006" key="3">
    <source>
        <dbReference type="Google" id="ProtNLM"/>
    </source>
</evidence>
<reference evidence="2" key="1">
    <citation type="submission" date="2021-02" db="EMBL/GenBank/DDBJ databases">
        <title>Psilocybe cubensis genome.</title>
        <authorList>
            <person name="Mckernan K.J."/>
            <person name="Crawford S."/>
            <person name="Trippe A."/>
            <person name="Kane L.T."/>
            <person name="Mclaughlin S."/>
        </authorList>
    </citation>
    <scope>NUCLEOTIDE SEQUENCE [LARGE SCALE GENOMIC DNA]</scope>
    <source>
        <strain evidence="2">MGC-MH-2018</strain>
    </source>
</reference>
<sequence length="580" mass="66167">MDPHSQHHSNSTSVDSIDSWMSIRSPGEDGSPTMAASPTALNLPFHGNRDIIDEIFSYLSVDQYMTPKTFDITSFNQFLPEDDQDIHNRKQNRRKLCSLAVMCKSFMVPALDQLWRSLDSLFPLLKLLPAFKMTDGTWVLRGKVTEQEWARFNWYAQRVRRFTYNRDPPELDIALHTYFRLAQLHPEPLFPNLHILQADFLVSGICLFFCDSLRELTLDTLTEVEDKLCGTVLDSLSEIGARLQKIVLNGIGLSRDTVRMVLNFDSVRHLELEGMGQAINMEILEGICALQNLSFLAIDFKNSILLLPELQTLMAMGDTGFWLRGLRTLTISGPLHFSIMFVRRIASQNLEVLISYTYAPLAPAHSPSAGEKQDFIEMVAEKWKNTLTHFEFQLFPALPLTEENDVPTEELSTSALTPLLSLRGLKYLRFLGYVMEISDEEICRCARAWPELTVFILPYGMPGRPRPTVAALAMLAKYTPKLKYLTISLQTTGRRFDAGPFANDPGLRHNLHTLTVVNPSDDAWELTDALHFARHIDHFFPNLVSLASFRTVDEAKWSQVYDIIRMYQSVRRDAVNMVPW</sequence>
<dbReference type="OrthoDB" id="2631350at2759"/>
<dbReference type="EMBL" id="JAFIQS010000009">
    <property type="protein sequence ID" value="KAG5165585.1"/>
    <property type="molecule type" value="Genomic_DNA"/>
</dbReference>
<proteinExistence type="predicted"/>
<gene>
    <name evidence="2" type="ORF">JR316_009165</name>
</gene>
<dbReference type="AlphaFoldDB" id="A0A8H7XTX4"/>